<dbReference type="SMART" id="SM00382">
    <property type="entry name" value="AAA"/>
    <property type="match status" value="1"/>
</dbReference>
<accession>A0ABW8DIR7</accession>
<organism evidence="6 7">
    <name type="scientific">Pseudomonas iridis</name>
    <dbReference type="NCBI Taxonomy" id="2710587"/>
    <lineage>
        <taxon>Bacteria</taxon>
        <taxon>Pseudomonadati</taxon>
        <taxon>Pseudomonadota</taxon>
        <taxon>Gammaproteobacteria</taxon>
        <taxon>Pseudomonadales</taxon>
        <taxon>Pseudomonadaceae</taxon>
        <taxon>Pseudomonas</taxon>
    </lineage>
</organism>
<dbReference type="Pfam" id="PF00005">
    <property type="entry name" value="ABC_tran"/>
    <property type="match status" value="1"/>
</dbReference>
<dbReference type="InterPro" id="IPR029439">
    <property type="entry name" value="Wzt_C"/>
</dbReference>
<dbReference type="Pfam" id="PF14524">
    <property type="entry name" value="Wzt_C"/>
    <property type="match status" value="1"/>
</dbReference>
<protein>
    <submittedName>
        <fullName evidence="6">ABC transporter ATP-binding protein</fullName>
    </submittedName>
</protein>
<sequence length="440" mass="48574">MSSNDLAISVAGVSKIYHLYEKPQDRLKQILWKGATNPSDEFWALRDINFDVKKGETVGIVGRNGSGKSTLLQIICGTLTPSHGHVERQGRLSALLELGSGFNPEFTGRENVYLSASILGLSKEEIDNRFDKIAGFADIGQFIDSPVKHYSSGMFARLAFSVSVHVEPEILIVDEILAVGDAAFQRRCLSKFYEIRDRGCTILFVSHDQYQVKSVCERALYLKEGRQVMFGPAPRVIDQYMIEMEAQVAQSTTAAFAATLAAAAIDESHQTCDSDADKQKSVALKATPSDNESADQLFKITDVRLTDTEGTALETVTTGQSVSVCFDFVALVDTPPEEISFVFNLYRHDELYLCGATTLMDKIPAYRSSSAGTVSIDFADLPLLSGQYKWRVAINDNVGFITYAEAKNACSFRVEDNFKAVGMLSLPRQWNFQPNDLNSI</sequence>
<dbReference type="SUPFAM" id="SSF52540">
    <property type="entry name" value="P-loop containing nucleoside triphosphate hydrolases"/>
    <property type="match status" value="1"/>
</dbReference>
<comment type="similarity">
    <text evidence="1">Belongs to the ABC transporter superfamily.</text>
</comment>
<evidence type="ECO:0000259" key="5">
    <source>
        <dbReference type="PROSITE" id="PS50893"/>
    </source>
</evidence>
<dbReference type="PROSITE" id="PS50893">
    <property type="entry name" value="ABC_TRANSPORTER_2"/>
    <property type="match status" value="1"/>
</dbReference>
<dbReference type="PROSITE" id="PS00211">
    <property type="entry name" value="ABC_TRANSPORTER_1"/>
    <property type="match status" value="1"/>
</dbReference>
<keyword evidence="4 6" id="KW-0067">ATP-binding</keyword>
<dbReference type="InterPro" id="IPR003593">
    <property type="entry name" value="AAA+_ATPase"/>
</dbReference>
<dbReference type="InterPro" id="IPR015860">
    <property type="entry name" value="ABC_transpr_TagH-like"/>
</dbReference>
<comment type="caution">
    <text evidence="6">The sequence shown here is derived from an EMBL/GenBank/DDBJ whole genome shotgun (WGS) entry which is preliminary data.</text>
</comment>
<evidence type="ECO:0000313" key="7">
    <source>
        <dbReference type="Proteomes" id="UP001617296"/>
    </source>
</evidence>
<dbReference type="InterPro" id="IPR003439">
    <property type="entry name" value="ABC_transporter-like_ATP-bd"/>
</dbReference>
<dbReference type="Proteomes" id="UP001617296">
    <property type="component" value="Unassembled WGS sequence"/>
</dbReference>
<feature type="domain" description="ABC transporter" evidence="5">
    <location>
        <begin position="25"/>
        <end position="249"/>
    </location>
</feature>
<evidence type="ECO:0000256" key="2">
    <source>
        <dbReference type="ARBA" id="ARBA00022448"/>
    </source>
</evidence>
<dbReference type="PANTHER" id="PTHR46743:SF2">
    <property type="entry name" value="TEICHOIC ACIDS EXPORT ATP-BINDING PROTEIN TAGH"/>
    <property type="match status" value="1"/>
</dbReference>
<dbReference type="InterPro" id="IPR017871">
    <property type="entry name" value="ABC_transporter-like_CS"/>
</dbReference>
<dbReference type="CDD" id="cd10147">
    <property type="entry name" value="Wzt_C-like"/>
    <property type="match status" value="1"/>
</dbReference>
<dbReference type="InterPro" id="IPR027417">
    <property type="entry name" value="P-loop_NTPase"/>
</dbReference>
<keyword evidence="7" id="KW-1185">Reference proteome</keyword>
<evidence type="ECO:0000313" key="6">
    <source>
        <dbReference type="EMBL" id="MFJ2286207.1"/>
    </source>
</evidence>
<dbReference type="PANTHER" id="PTHR46743">
    <property type="entry name" value="TEICHOIC ACIDS EXPORT ATP-BINDING PROTEIN TAGH"/>
    <property type="match status" value="1"/>
</dbReference>
<dbReference type="CDD" id="cd03220">
    <property type="entry name" value="ABC_KpsT_Wzt"/>
    <property type="match status" value="1"/>
</dbReference>
<keyword evidence="3" id="KW-0547">Nucleotide-binding</keyword>
<dbReference type="Gene3D" id="3.40.50.300">
    <property type="entry name" value="P-loop containing nucleotide triphosphate hydrolases"/>
    <property type="match status" value="1"/>
</dbReference>
<proteinExistence type="inferred from homology"/>
<evidence type="ECO:0000256" key="1">
    <source>
        <dbReference type="ARBA" id="ARBA00005417"/>
    </source>
</evidence>
<reference evidence="6 7" key="1">
    <citation type="submission" date="2024-10" db="EMBL/GenBank/DDBJ databases">
        <title>The Natural Products Discovery Center: Release of the First 8490 Sequenced Strains for Exploring Actinobacteria Biosynthetic Diversity.</title>
        <authorList>
            <person name="Kalkreuter E."/>
            <person name="Kautsar S.A."/>
            <person name="Yang D."/>
            <person name="Bader C.D."/>
            <person name="Teijaro C.N."/>
            <person name="Fluegel L."/>
            <person name="Davis C.M."/>
            <person name="Simpson J.R."/>
            <person name="Lauterbach L."/>
            <person name="Steele A.D."/>
            <person name="Gui C."/>
            <person name="Meng S."/>
            <person name="Li G."/>
            <person name="Viehrig K."/>
            <person name="Ye F."/>
            <person name="Su P."/>
            <person name="Kiefer A.F."/>
            <person name="Nichols A."/>
            <person name="Cepeda A.J."/>
            <person name="Yan W."/>
            <person name="Fan B."/>
            <person name="Jiang Y."/>
            <person name="Adhikari A."/>
            <person name="Zheng C.-J."/>
            <person name="Schuster L."/>
            <person name="Cowan T.M."/>
            <person name="Smanski M.J."/>
            <person name="Chevrette M.G."/>
            <person name="De Carvalho L.P.S."/>
            <person name="Shen B."/>
        </authorList>
    </citation>
    <scope>NUCLEOTIDE SEQUENCE [LARGE SCALE GENOMIC DNA]</scope>
    <source>
        <strain evidence="6 7">NPDC087689</strain>
    </source>
</reference>
<keyword evidence="2" id="KW-0813">Transport</keyword>
<evidence type="ECO:0000256" key="3">
    <source>
        <dbReference type="ARBA" id="ARBA00022741"/>
    </source>
</evidence>
<gene>
    <name evidence="6" type="ORF">ACIOUF_07575</name>
</gene>
<dbReference type="EMBL" id="JBIUVY010000007">
    <property type="protein sequence ID" value="MFJ2286207.1"/>
    <property type="molecule type" value="Genomic_DNA"/>
</dbReference>
<name>A0ABW8DIR7_9PSED</name>
<evidence type="ECO:0000256" key="4">
    <source>
        <dbReference type="ARBA" id="ARBA00022840"/>
    </source>
</evidence>
<dbReference type="GO" id="GO:0005524">
    <property type="term" value="F:ATP binding"/>
    <property type="evidence" value="ECO:0007669"/>
    <property type="project" value="UniProtKB-KW"/>
</dbReference>
<dbReference type="Gene3D" id="2.70.50.60">
    <property type="entry name" value="abc- transporter (atp binding component) like domain"/>
    <property type="match status" value="1"/>
</dbReference>
<dbReference type="InterPro" id="IPR050683">
    <property type="entry name" value="Bact_Polysacc_Export_ATP-bd"/>
</dbReference>
<dbReference type="RefSeq" id="WP_100847746.1">
    <property type="nucleotide sequence ID" value="NZ_JBIUVY010000007.1"/>
</dbReference>